<dbReference type="EMBL" id="MU825884">
    <property type="protein sequence ID" value="KAJ7384861.1"/>
    <property type="molecule type" value="Genomic_DNA"/>
</dbReference>
<organism evidence="2 3">
    <name type="scientific">Desmophyllum pertusum</name>
    <dbReference type="NCBI Taxonomy" id="174260"/>
    <lineage>
        <taxon>Eukaryota</taxon>
        <taxon>Metazoa</taxon>
        <taxon>Cnidaria</taxon>
        <taxon>Anthozoa</taxon>
        <taxon>Hexacorallia</taxon>
        <taxon>Scleractinia</taxon>
        <taxon>Caryophylliina</taxon>
        <taxon>Caryophylliidae</taxon>
        <taxon>Desmophyllum</taxon>
    </lineage>
</organism>
<evidence type="ECO:0000256" key="1">
    <source>
        <dbReference type="SAM" id="MobiDB-lite"/>
    </source>
</evidence>
<accession>A0A9W9ZNJ5</accession>
<gene>
    <name evidence="2" type="ORF">OS493_019538</name>
</gene>
<feature type="compositionally biased region" description="Basic and acidic residues" evidence="1">
    <location>
        <begin position="59"/>
        <end position="75"/>
    </location>
</feature>
<feature type="region of interest" description="Disordered" evidence="1">
    <location>
        <begin position="58"/>
        <end position="83"/>
    </location>
</feature>
<evidence type="ECO:0000313" key="2">
    <source>
        <dbReference type="EMBL" id="KAJ7384861.1"/>
    </source>
</evidence>
<proteinExistence type="predicted"/>
<protein>
    <submittedName>
        <fullName evidence="2">Uncharacterized protein</fullName>
    </submittedName>
</protein>
<feature type="compositionally biased region" description="Polar residues" evidence="1">
    <location>
        <begin position="1"/>
        <end position="13"/>
    </location>
</feature>
<evidence type="ECO:0000313" key="3">
    <source>
        <dbReference type="Proteomes" id="UP001163046"/>
    </source>
</evidence>
<sequence length="169" mass="18483">MSPRHVTSPNQGLFSIAFGGKKRDPGNEVETPSLDSLTTAQQTTSTFTGVLSSGVTTEFKSHDNKSTQMVSDHKSPNGAATIGRSHHAISPQEVLHHYPSMVAGGRPVQQRDHWNARRTRLSAVSKRFGGAESWHSGYSRSQPFHKPTLNYAKRVKKAPLSGEAYPYSP</sequence>
<dbReference type="Proteomes" id="UP001163046">
    <property type="component" value="Unassembled WGS sequence"/>
</dbReference>
<reference evidence="2" key="1">
    <citation type="submission" date="2023-01" db="EMBL/GenBank/DDBJ databases">
        <title>Genome assembly of the deep-sea coral Lophelia pertusa.</title>
        <authorList>
            <person name="Herrera S."/>
            <person name="Cordes E."/>
        </authorList>
    </citation>
    <scope>NUCLEOTIDE SEQUENCE</scope>
    <source>
        <strain evidence="2">USNM1676648</strain>
        <tissue evidence="2">Polyp</tissue>
    </source>
</reference>
<feature type="region of interest" description="Disordered" evidence="1">
    <location>
        <begin position="1"/>
        <end position="41"/>
    </location>
</feature>
<name>A0A9W9ZNJ5_9CNID</name>
<dbReference type="AlphaFoldDB" id="A0A9W9ZNJ5"/>
<comment type="caution">
    <text evidence="2">The sequence shown here is derived from an EMBL/GenBank/DDBJ whole genome shotgun (WGS) entry which is preliminary data.</text>
</comment>
<keyword evidence="3" id="KW-1185">Reference proteome</keyword>